<dbReference type="AlphaFoldDB" id="A0A5C6AEN8"/>
<dbReference type="EMBL" id="SJPR01000002">
    <property type="protein sequence ID" value="TWT97635.1"/>
    <property type="molecule type" value="Genomic_DNA"/>
</dbReference>
<reference evidence="2 3" key="1">
    <citation type="submission" date="2019-02" db="EMBL/GenBank/DDBJ databases">
        <title>Deep-cultivation of Planctomycetes and their phenomic and genomic characterization uncovers novel biology.</title>
        <authorList>
            <person name="Wiegand S."/>
            <person name="Jogler M."/>
            <person name="Boedeker C."/>
            <person name="Pinto D."/>
            <person name="Vollmers J."/>
            <person name="Rivas-Marin E."/>
            <person name="Kohn T."/>
            <person name="Peeters S.H."/>
            <person name="Heuer A."/>
            <person name="Rast P."/>
            <person name="Oberbeckmann S."/>
            <person name="Bunk B."/>
            <person name="Jeske O."/>
            <person name="Meyerdierks A."/>
            <person name="Storesund J.E."/>
            <person name="Kallscheuer N."/>
            <person name="Luecker S."/>
            <person name="Lage O.M."/>
            <person name="Pohl T."/>
            <person name="Merkel B.J."/>
            <person name="Hornburger P."/>
            <person name="Mueller R.-W."/>
            <person name="Bruemmer F."/>
            <person name="Labrenz M."/>
            <person name="Spormann A.M."/>
            <person name="Op Den Camp H."/>
            <person name="Overmann J."/>
            <person name="Amann R."/>
            <person name="Jetten M.S.M."/>
            <person name="Mascher T."/>
            <person name="Medema M.H."/>
            <person name="Devos D.P."/>
            <person name="Kaster A.-K."/>
            <person name="Ovreas L."/>
            <person name="Rohde M."/>
            <person name="Galperin M.Y."/>
            <person name="Jogler C."/>
        </authorList>
    </citation>
    <scope>NUCLEOTIDE SEQUENCE [LARGE SCALE GENOMIC DNA]</scope>
    <source>
        <strain evidence="2 3">Pla108</strain>
    </source>
</reference>
<protein>
    <recommendedName>
        <fullName evidence="4">Autotransporter-associated beta strand repeat protein</fullName>
    </recommendedName>
</protein>
<sequence length="610" mass="60539" precursor="true">MKYLLPAAALASLLAAGPAAIAQPAGSLLSIWNLGGDGSGAGDWNTASNWNPASVPDVINEDSAVINGGGVATVAGVSPTAGGLVLGQNAGESGTLRVTGGSIVFAEDVNFPADGSLRVGQGGTGTLEVTGGSLTALSLSSAGEAGSLINLSGTATVNAGSASLARTTRVTGPDVQFATTNSLSLTGTHNLIADITGPSHSTIDVGATATLGGALSVEFNGYMPSISDTWNLFSASTVSGAFSAINVAGATFGAGQALNVRSVPSGGDTLVQLFLEQQLVLQVDRATGVVSITNPGSTGVVLDGYSVRSPNGSLSQGGWNPLASQIGSGWTEANPSASALNEIINGSNATTIGGGVSFNLGGVYNPAAPTEFGAPSEDLTFQYTAPGSGNITATVSYTGAGVINDLVLYVDPSTGQATLRNASPFNVAIEAYTITSESSALDTAAWTSLDDAGVEGGAWVEANPSAARVSELMDSGITELGVHRSFDLGGLVNGGAEDLVFQYLLAGEAAARTGVVVYEAAPAQVLLPGDYNDDGTVNAADYTVWRDALGTATTLPGDTSPGGVAAVDYTVWASNYGATAALSVAVPEPGALAGILAGLLLASGRRRSRA</sequence>
<evidence type="ECO:0000313" key="3">
    <source>
        <dbReference type="Proteomes" id="UP000317421"/>
    </source>
</evidence>
<dbReference type="OrthoDB" id="254855at2"/>
<dbReference type="InterPro" id="IPR013424">
    <property type="entry name" value="Ice-binding_C"/>
</dbReference>
<dbReference type="RefSeq" id="WP_146444558.1">
    <property type="nucleotide sequence ID" value="NZ_SJPR01000002.1"/>
</dbReference>
<accession>A0A5C6AEN8</accession>
<proteinExistence type="predicted"/>
<evidence type="ECO:0008006" key="4">
    <source>
        <dbReference type="Google" id="ProtNLM"/>
    </source>
</evidence>
<keyword evidence="1" id="KW-0732">Signal</keyword>
<feature type="signal peptide" evidence="1">
    <location>
        <begin position="1"/>
        <end position="22"/>
    </location>
</feature>
<name>A0A5C6AEN8_9BACT</name>
<organism evidence="2 3">
    <name type="scientific">Botrimarina colliarenosi</name>
    <dbReference type="NCBI Taxonomy" id="2528001"/>
    <lineage>
        <taxon>Bacteria</taxon>
        <taxon>Pseudomonadati</taxon>
        <taxon>Planctomycetota</taxon>
        <taxon>Planctomycetia</taxon>
        <taxon>Pirellulales</taxon>
        <taxon>Lacipirellulaceae</taxon>
        <taxon>Botrimarina</taxon>
    </lineage>
</organism>
<dbReference type="Proteomes" id="UP000317421">
    <property type="component" value="Unassembled WGS sequence"/>
</dbReference>
<feature type="chain" id="PRO_5022870754" description="Autotransporter-associated beta strand repeat protein" evidence="1">
    <location>
        <begin position="23"/>
        <end position="610"/>
    </location>
</feature>
<evidence type="ECO:0000256" key="1">
    <source>
        <dbReference type="SAM" id="SignalP"/>
    </source>
</evidence>
<keyword evidence="3" id="KW-1185">Reference proteome</keyword>
<dbReference type="NCBIfam" id="TIGR02595">
    <property type="entry name" value="PEP_CTERM"/>
    <property type="match status" value="1"/>
</dbReference>
<evidence type="ECO:0000313" key="2">
    <source>
        <dbReference type="EMBL" id="TWT97635.1"/>
    </source>
</evidence>
<gene>
    <name evidence="2" type="ORF">Pla108_17870</name>
</gene>
<comment type="caution">
    <text evidence="2">The sequence shown here is derived from an EMBL/GenBank/DDBJ whole genome shotgun (WGS) entry which is preliminary data.</text>
</comment>